<proteinExistence type="predicted"/>
<sequence>MHPKTSLAFPVVTTLTSCVQTSLRMLEQRPTAANQVLTARYQQTLTVLTTEQPLTPEQV</sequence>
<organism evidence="1 2">
    <name type="scientific">Deinococcus hopiensis KR-140</name>
    <dbReference type="NCBI Taxonomy" id="695939"/>
    <lineage>
        <taxon>Bacteria</taxon>
        <taxon>Thermotogati</taxon>
        <taxon>Deinococcota</taxon>
        <taxon>Deinococci</taxon>
        <taxon>Deinococcales</taxon>
        <taxon>Deinococcaceae</taxon>
        <taxon>Deinococcus</taxon>
    </lineage>
</organism>
<accession>A0A1W1UXS6</accession>
<evidence type="ECO:0000313" key="2">
    <source>
        <dbReference type="Proteomes" id="UP000192582"/>
    </source>
</evidence>
<dbReference type="Proteomes" id="UP000192582">
    <property type="component" value="Unassembled WGS sequence"/>
</dbReference>
<name>A0A1W1UXS6_9DEIO</name>
<reference evidence="1 2" key="1">
    <citation type="submission" date="2017-04" db="EMBL/GenBank/DDBJ databases">
        <authorList>
            <person name="Afonso C.L."/>
            <person name="Miller P.J."/>
            <person name="Scott M.A."/>
            <person name="Spackman E."/>
            <person name="Goraichik I."/>
            <person name="Dimitrov K.M."/>
            <person name="Suarez D.L."/>
            <person name="Swayne D.E."/>
        </authorList>
    </citation>
    <scope>NUCLEOTIDE SEQUENCE [LARGE SCALE GENOMIC DNA]</scope>
    <source>
        <strain evidence="1 2">KR-140</strain>
    </source>
</reference>
<dbReference type="EMBL" id="FWWU01000008">
    <property type="protein sequence ID" value="SMB85918.1"/>
    <property type="molecule type" value="Genomic_DNA"/>
</dbReference>
<dbReference type="RefSeq" id="WP_084047515.1">
    <property type="nucleotide sequence ID" value="NZ_FWWU01000008.1"/>
</dbReference>
<evidence type="ECO:0000313" key="1">
    <source>
        <dbReference type="EMBL" id="SMB85918.1"/>
    </source>
</evidence>
<dbReference type="AlphaFoldDB" id="A0A1W1UXS6"/>
<keyword evidence="2" id="KW-1185">Reference proteome</keyword>
<gene>
    <name evidence="1" type="ORF">SAMN00790413_03600</name>
</gene>
<protein>
    <submittedName>
        <fullName evidence="1">Uncharacterized protein</fullName>
    </submittedName>
</protein>
<dbReference type="PROSITE" id="PS51257">
    <property type="entry name" value="PROKAR_LIPOPROTEIN"/>
    <property type="match status" value="1"/>
</dbReference>